<feature type="domain" description="C2H2-type" evidence="13">
    <location>
        <begin position="533"/>
        <end position="560"/>
    </location>
</feature>
<name>A0AAV9SIL8_9TELE</name>
<protein>
    <recommendedName>
        <fullName evidence="13">C2H2-type domain-containing protein</fullName>
    </recommendedName>
</protein>
<feature type="domain" description="C2H2-type" evidence="13">
    <location>
        <begin position="236"/>
        <end position="263"/>
    </location>
</feature>
<feature type="compositionally biased region" description="Polar residues" evidence="12">
    <location>
        <begin position="360"/>
        <end position="372"/>
    </location>
</feature>
<evidence type="ECO:0000256" key="6">
    <source>
        <dbReference type="ARBA" id="ARBA00022833"/>
    </source>
</evidence>
<feature type="compositionally biased region" description="Basic and acidic residues" evidence="12">
    <location>
        <begin position="423"/>
        <end position="442"/>
    </location>
</feature>
<feature type="domain" description="C2H2-type" evidence="13">
    <location>
        <begin position="587"/>
        <end position="614"/>
    </location>
</feature>
<evidence type="ECO:0000256" key="12">
    <source>
        <dbReference type="SAM" id="MobiDB-lite"/>
    </source>
</evidence>
<dbReference type="FunFam" id="3.30.160.60:FF:000770">
    <property type="entry name" value="zinc finger protein 16"/>
    <property type="match status" value="1"/>
</dbReference>
<gene>
    <name evidence="14" type="ORF">CRENBAI_010532</name>
</gene>
<organism evidence="14 15">
    <name type="scientific">Crenichthys baileyi</name>
    <name type="common">White River springfish</name>
    <dbReference type="NCBI Taxonomy" id="28760"/>
    <lineage>
        <taxon>Eukaryota</taxon>
        <taxon>Metazoa</taxon>
        <taxon>Chordata</taxon>
        <taxon>Craniata</taxon>
        <taxon>Vertebrata</taxon>
        <taxon>Euteleostomi</taxon>
        <taxon>Actinopterygii</taxon>
        <taxon>Neopterygii</taxon>
        <taxon>Teleostei</taxon>
        <taxon>Neoteleostei</taxon>
        <taxon>Acanthomorphata</taxon>
        <taxon>Ovalentaria</taxon>
        <taxon>Atherinomorphae</taxon>
        <taxon>Cyprinodontiformes</taxon>
        <taxon>Goodeidae</taxon>
        <taxon>Crenichthys</taxon>
    </lineage>
</organism>
<dbReference type="PANTHER" id="PTHR24394">
    <property type="entry name" value="ZINC FINGER PROTEIN"/>
    <property type="match status" value="1"/>
</dbReference>
<keyword evidence="4" id="KW-0677">Repeat</keyword>
<evidence type="ECO:0000256" key="1">
    <source>
        <dbReference type="ARBA" id="ARBA00004123"/>
    </source>
</evidence>
<evidence type="ECO:0000256" key="5">
    <source>
        <dbReference type="ARBA" id="ARBA00022771"/>
    </source>
</evidence>
<feature type="domain" description="C2H2-type" evidence="13">
    <location>
        <begin position="180"/>
        <end position="207"/>
    </location>
</feature>
<dbReference type="Pfam" id="PF12874">
    <property type="entry name" value="zf-met"/>
    <property type="match status" value="1"/>
</dbReference>
<keyword evidence="7" id="KW-0805">Transcription regulation</keyword>
<dbReference type="PROSITE" id="PS50157">
    <property type="entry name" value="ZINC_FINGER_C2H2_2"/>
    <property type="match status" value="10"/>
</dbReference>
<feature type="domain" description="C2H2-type" evidence="13">
    <location>
        <begin position="265"/>
        <end position="287"/>
    </location>
</feature>
<accession>A0AAV9SIL8</accession>
<dbReference type="InterPro" id="IPR013087">
    <property type="entry name" value="Znf_C2H2_type"/>
</dbReference>
<sequence length="660" mass="75224">MDLHPDKPSARSGHAATLPVFEVKTPDQTIASSGLDQDDQLYKDIKKKLHSPQRRTEADVDELSFKRTCVFKPVSEDYIEDMKNCQSVQQSLNSQIKEEASDLESDPDTKRLSCFFCAAEFSSGGLLTIHTSGHTGEKLLTCIICKKTFNSESELVNHECGSLQHPQSRTEELIPANKLLCCSQCGEGFSRSEDLNLHLRLHSRGKLFSCSVCNTSCIDRDSLIQHMRLHTRQTQFTCHVCGKDFAWRRHLTKHMEVHRKRKKVFRCRVCGAEFRTYYLLSKHKGVHQISELPQGQTEKNKEEATADGNDFGGREPAESDSDLLNETNMEVSASFKTENDFWRDSSQCLPNFPTKGPNIVPQTDKNTTFNTKIQKKVKEEDSEPPQIKEEEEETEIGRFTFSPVLMKTEENEEKPQSLKLHHSQTEEHKDYLEEGEPDKMENTSEFSDPDTDDSECWKPRGKLGSGSNSENDSGRNLSSCSYNRPSESLLPESDDSVDSDFWKDYKKPQSSSNPARQEPSEKGVKYVTDLKPYSCPQCSKAFRYSSYLKIHMKQHTERYFCSICGHKSTSSSNLKVHIRTHTGEKPFSCSVCGKKYTNKASMLSHMSLHDAERKYNCDACKKSFAWYTELKYHQCVGESSGEQTHEEDASINLKRHTLYS</sequence>
<evidence type="ECO:0000256" key="7">
    <source>
        <dbReference type="ARBA" id="ARBA00023015"/>
    </source>
</evidence>
<feature type="domain" description="C2H2-type" evidence="13">
    <location>
        <begin position="559"/>
        <end position="586"/>
    </location>
</feature>
<feature type="domain" description="C2H2-type" evidence="13">
    <location>
        <begin position="112"/>
        <end position="139"/>
    </location>
</feature>
<feature type="domain" description="C2H2-type" evidence="13">
    <location>
        <begin position="140"/>
        <end position="170"/>
    </location>
</feature>
<keyword evidence="15" id="KW-1185">Reference proteome</keyword>
<feature type="region of interest" description="Disordered" evidence="12">
    <location>
        <begin position="291"/>
        <end position="323"/>
    </location>
</feature>
<evidence type="ECO:0000256" key="8">
    <source>
        <dbReference type="ARBA" id="ARBA00023125"/>
    </source>
</evidence>
<feature type="compositionally biased region" description="Basic and acidic residues" evidence="12">
    <location>
        <begin position="407"/>
        <end position="416"/>
    </location>
</feature>
<evidence type="ECO:0000256" key="11">
    <source>
        <dbReference type="PROSITE-ProRule" id="PRU00042"/>
    </source>
</evidence>
<keyword evidence="9" id="KW-0804">Transcription</keyword>
<feature type="region of interest" description="Disordered" evidence="12">
    <location>
        <begin position="348"/>
        <end position="523"/>
    </location>
</feature>
<dbReference type="SMART" id="SM00355">
    <property type="entry name" value="ZnF_C2H2"/>
    <property type="match status" value="10"/>
</dbReference>
<comment type="subcellular location">
    <subcellularLocation>
        <location evidence="1">Nucleus</location>
    </subcellularLocation>
</comment>
<feature type="compositionally biased region" description="Polar residues" evidence="12">
    <location>
        <begin position="465"/>
        <end position="486"/>
    </location>
</feature>
<dbReference type="Gene3D" id="3.30.160.60">
    <property type="entry name" value="Classic Zinc Finger"/>
    <property type="match status" value="8"/>
</dbReference>
<evidence type="ECO:0000313" key="14">
    <source>
        <dbReference type="EMBL" id="KAK5621286.1"/>
    </source>
</evidence>
<evidence type="ECO:0000256" key="4">
    <source>
        <dbReference type="ARBA" id="ARBA00022737"/>
    </source>
</evidence>
<dbReference type="GO" id="GO:0003677">
    <property type="term" value="F:DNA binding"/>
    <property type="evidence" value="ECO:0007669"/>
    <property type="project" value="UniProtKB-KW"/>
</dbReference>
<keyword evidence="3" id="KW-0479">Metal-binding</keyword>
<dbReference type="PROSITE" id="PS00028">
    <property type="entry name" value="ZINC_FINGER_C2H2_1"/>
    <property type="match status" value="7"/>
</dbReference>
<evidence type="ECO:0000259" key="13">
    <source>
        <dbReference type="PROSITE" id="PS50157"/>
    </source>
</evidence>
<keyword evidence="10" id="KW-0539">Nucleus</keyword>
<keyword evidence="6" id="KW-0862">Zinc</keyword>
<feature type="domain" description="C2H2-type" evidence="13">
    <location>
        <begin position="615"/>
        <end position="644"/>
    </location>
</feature>
<dbReference type="PANTHER" id="PTHR24394:SF44">
    <property type="entry name" value="ZINC FINGER PROTEIN 271-LIKE"/>
    <property type="match status" value="1"/>
</dbReference>
<comment type="similarity">
    <text evidence="2">Belongs to the krueppel C2H2-type zinc-finger protein family.</text>
</comment>
<feature type="domain" description="C2H2-type" evidence="13">
    <location>
        <begin position="208"/>
        <end position="235"/>
    </location>
</feature>
<dbReference type="Proteomes" id="UP001311232">
    <property type="component" value="Unassembled WGS sequence"/>
</dbReference>
<proteinExistence type="inferred from homology"/>
<dbReference type="AlphaFoldDB" id="A0AAV9SIL8"/>
<dbReference type="InterPro" id="IPR036236">
    <property type="entry name" value="Znf_C2H2_sf"/>
</dbReference>
<evidence type="ECO:0000256" key="2">
    <source>
        <dbReference type="ARBA" id="ARBA00006991"/>
    </source>
</evidence>
<dbReference type="GO" id="GO:0000981">
    <property type="term" value="F:DNA-binding transcription factor activity, RNA polymerase II-specific"/>
    <property type="evidence" value="ECO:0007669"/>
    <property type="project" value="TreeGrafter"/>
</dbReference>
<comment type="caution">
    <text evidence="14">The sequence shown here is derived from an EMBL/GenBank/DDBJ whole genome shotgun (WGS) entry which is preliminary data.</text>
</comment>
<dbReference type="EMBL" id="JAHHUM010000310">
    <property type="protein sequence ID" value="KAK5621286.1"/>
    <property type="molecule type" value="Genomic_DNA"/>
</dbReference>
<evidence type="ECO:0000313" key="15">
    <source>
        <dbReference type="Proteomes" id="UP001311232"/>
    </source>
</evidence>
<dbReference type="SUPFAM" id="SSF57667">
    <property type="entry name" value="beta-beta-alpha zinc fingers"/>
    <property type="match status" value="6"/>
</dbReference>
<dbReference type="Pfam" id="PF00096">
    <property type="entry name" value="zf-C2H2"/>
    <property type="match status" value="6"/>
</dbReference>
<dbReference type="GO" id="GO:0008270">
    <property type="term" value="F:zinc ion binding"/>
    <property type="evidence" value="ECO:0007669"/>
    <property type="project" value="UniProtKB-KW"/>
</dbReference>
<keyword evidence="8" id="KW-0238">DNA-binding</keyword>
<dbReference type="FunFam" id="3.30.160.60:FF:001289">
    <property type="entry name" value="Zinc finger protein 574"/>
    <property type="match status" value="1"/>
</dbReference>
<keyword evidence="5 11" id="KW-0863">Zinc-finger</keyword>
<dbReference type="GO" id="GO:0005634">
    <property type="term" value="C:nucleus"/>
    <property type="evidence" value="ECO:0007669"/>
    <property type="project" value="UniProtKB-SubCell"/>
</dbReference>
<evidence type="ECO:0000256" key="3">
    <source>
        <dbReference type="ARBA" id="ARBA00022723"/>
    </source>
</evidence>
<evidence type="ECO:0000256" key="10">
    <source>
        <dbReference type="ARBA" id="ARBA00023242"/>
    </source>
</evidence>
<evidence type="ECO:0000256" key="9">
    <source>
        <dbReference type="ARBA" id="ARBA00023163"/>
    </source>
</evidence>
<reference evidence="14 15" key="1">
    <citation type="submission" date="2021-06" db="EMBL/GenBank/DDBJ databases">
        <authorList>
            <person name="Palmer J.M."/>
        </authorList>
    </citation>
    <scope>NUCLEOTIDE SEQUENCE [LARGE SCALE GENOMIC DNA]</scope>
    <source>
        <strain evidence="14 15">MEX-2019</strain>
        <tissue evidence="14">Muscle</tissue>
    </source>
</reference>